<dbReference type="EMBL" id="CP062006">
    <property type="protein sequence ID" value="QTC87940.1"/>
    <property type="molecule type" value="Genomic_DNA"/>
</dbReference>
<accession>A0ABX7SM31</accession>
<dbReference type="RefSeq" id="WP_207824755.1">
    <property type="nucleotide sequence ID" value="NZ_CP062006.1"/>
</dbReference>
<name>A0ABX7SM31_9CAUL</name>
<feature type="signal peptide" evidence="1">
    <location>
        <begin position="1"/>
        <end position="19"/>
    </location>
</feature>
<evidence type="ECO:0008006" key="4">
    <source>
        <dbReference type="Google" id="ProtNLM"/>
    </source>
</evidence>
<feature type="chain" id="PRO_5046366164" description="TonB C-terminal domain-containing protein" evidence="1">
    <location>
        <begin position="20"/>
        <end position="249"/>
    </location>
</feature>
<sequence>MKTTIVTAAAMLIAAEAAAQDFKPPAWAAAPDGELASDLFPGFAAFLGVNGRASLTCRIVQDGPPFLCRVDNESPSGLGFGAAARLVAASGQIRAARRDGEVTPATIQTTVRFFRPEESMFGGWTGPDPSPQRLALAKALLASGMKDAKGLPSYREMVLDGLDVDRRSVVRAWLDELMPYDQAQELATATTQIARLFSEDDLRRMMAGEEVEWPSEAEFMAACPDPTPAQRAALDELKRRYCSRYSCDA</sequence>
<keyword evidence="1" id="KW-0732">Signal</keyword>
<organism evidence="2 3">
    <name type="scientific">Brevundimonas pondensis</name>
    <dbReference type="NCBI Taxonomy" id="2774189"/>
    <lineage>
        <taxon>Bacteria</taxon>
        <taxon>Pseudomonadati</taxon>
        <taxon>Pseudomonadota</taxon>
        <taxon>Alphaproteobacteria</taxon>
        <taxon>Caulobacterales</taxon>
        <taxon>Caulobacteraceae</taxon>
        <taxon>Brevundimonas</taxon>
    </lineage>
</organism>
<dbReference type="Proteomes" id="UP000663942">
    <property type="component" value="Chromosome"/>
</dbReference>
<protein>
    <recommendedName>
        <fullName evidence="4">TonB C-terminal domain-containing protein</fullName>
    </recommendedName>
</protein>
<proteinExistence type="predicted"/>
<evidence type="ECO:0000313" key="2">
    <source>
        <dbReference type="EMBL" id="QTC87940.1"/>
    </source>
</evidence>
<keyword evidence="3" id="KW-1185">Reference proteome</keyword>
<evidence type="ECO:0000313" key="3">
    <source>
        <dbReference type="Proteomes" id="UP000663942"/>
    </source>
</evidence>
<gene>
    <name evidence="2" type="ORF">IFE19_00560</name>
</gene>
<evidence type="ECO:0000256" key="1">
    <source>
        <dbReference type="SAM" id="SignalP"/>
    </source>
</evidence>
<reference evidence="2 3" key="1">
    <citation type="submission" date="2020-09" db="EMBL/GenBank/DDBJ databases">
        <title>Brevundimonas sp. LVF1 isolated from an oligotrophic pond in Goettingen, Germany.</title>
        <authorList>
            <person name="Friedrich I."/>
            <person name="Klassen A."/>
            <person name="Neubauer H."/>
            <person name="Schneider D."/>
            <person name="Hertel R."/>
            <person name="Daniel R."/>
        </authorList>
    </citation>
    <scope>NUCLEOTIDE SEQUENCE [LARGE SCALE GENOMIC DNA]</scope>
    <source>
        <strain evidence="2 3">LVF1</strain>
    </source>
</reference>